<evidence type="ECO:0000256" key="10">
    <source>
        <dbReference type="SAM" id="MobiDB-lite"/>
    </source>
</evidence>
<dbReference type="PROSITE" id="PS51178">
    <property type="entry name" value="PASTA"/>
    <property type="match status" value="3"/>
</dbReference>
<dbReference type="InterPro" id="IPR011009">
    <property type="entry name" value="Kinase-like_dom_sf"/>
</dbReference>
<feature type="domain" description="PASTA" evidence="13">
    <location>
        <begin position="366"/>
        <end position="433"/>
    </location>
</feature>
<feature type="binding site" evidence="9">
    <location>
        <position position="45"/>
    </location>
    <ligand>
        <name>ATP</name>
        <dbReference type="ChEBI" id="CHEBI:30616"/>
    </ligand>
</feature>
<keyword evidence="3 14" id="KW-0808">Transferase</keyword>
<keyword evidence="11" id="KW-0812">Transmembrane</keyword>
<keyword evidence="11" id="KW-0472">Membrane</keyword>
<comment type="caution">
    <text evidence="14">The sequence shown here is derived from an EMBL/GenBank/DDBJ whole genome shotgun (WGS) entry which is preliminary data.</text>
</comment>
<dbReference type="CDD" id="cd06577">
    <property type="entry name" value="PASTA_pknB"/>
    <property type="match status" value="3"/>
</dbReference>
<evidence type="ECO:0000256" key="1">
    <source>
        <dbReference type="ARBA" id="ARBA00012513"/>
    </source>
</evidence>
<accession>A0ABS2MMB7</accession>
<evidence type="ECO:0000256" key="4">
    <source>
        <dbReference type="ARBA" id="ARBA00022741"/>
    </source>
</evidence>
<dbReference type="InterPro" id="IPR008271">
    <property type="entry name" value="Ser/Thr_kinase_AS"/>
</dbReference>
<keyword evidence="4 9" id="KW-0547">Nucleotide-binding</keyword>
<name>A0ABS2MMB7_9FIRM</name>
<dbReference type="EMBL" id="JAFBDT010000001">
    <property type="protein sequence ID" value="MBM7560541.1"/>
    <property type="molecule type" value="Genomic_DNA"/>
</dbReference>
<feature type="transmembrane region" description="Helical" evidence="11">
    <location>
        <begin position="336"/>
        <end position="358"/>
    </location>
</feature>
<dbReference type="PROSITE" id="PS00107">
    <property type="entry name" value="PROTEIN_KINASE_ATP"/>
    <property type="match status" value="1"/>
</dbReference>
<dbReference type="Pfam" id="PF03793">
    <property type="entry name" value="PASTA"/>
    <property type="match status" value="3"/>
</dbReference>
<dbReference type="InterPro" id="IPR000719">
    <property type="entry name" value="Prot_kinase_dom"/>
</dbReference>
<dbReference type="SUPFAM" id="SSF56112">
    <property type="entry name" value="Protein kinase-like (PK-like)"/>
    <property type="match status" value="1"/>
</dbReference>
<comment type="catalytic activity">
    <reaction evidence="8">
        <text>L-seryl-[protein] + ATP = O-phospho-L-seryl-[protein] + ADP + H(+)</text>
        <dbReference type="Rhea" id="RHEA:17989"/>
        <dbReference type="Rhea" id="RHEA-COMP:9863"/>
        <dbReference type="Rhea" id="RHEA-COMP:11604"/>
        <dbReference type="ChEBI" id="CHEBI:15378"/>
        <dbReference type="ChEBI" id="CHEBI:29999"/>
        <dbReference type="ChEBI" id="CHEBI:30616"/>
        <dbReference type="ChEBI" id="CHEBI:83421"/>
        <dbReference type="ChEBI" id="CHEBI:456216"/>
        <dbReference type="EC" id="2.7.11.1"/>
    </reaction>
</comment>
<evidence type="ECO:0000256" key="8">
    <source>
        <dbReference type="ARBA" id="ARBA00048679"/>
    </source>
</evidence>
<dbReference type="PROSITE" id="PS00108">
    <property type="entry name" value="PROTEIN_KINASE_ST"/>
    <property type="match status" value="1"/>
</dbReference>
<reference evidence="14 15" key="1">
    <citation type="submission" date="2021-01" db="EMBL/GenBank/DDBJ databases">
        <title>Genomic Encyclopedia of Type Strains, Phase IV (KMG-IV): sequencing the most valuable type-strain genomes for metagenomic binning, comparative biology and taxonomic classification.</title>
        <authorList>
            <person name="Goeker M."/>
        </authorList>
    </citation>
    <scope>NUCLEOTIDE SEQUENCE [LARGE SCALE GENOMIC DNA]</scope>
    <source>
        <strain evidence="14 15">DSM 24436</strain>
    </source>
</reference>
<dbReference type="CDD" id="cd14014">
    <property type="entry name" value="STKc_PknB_like"/>
    <property type="match status" value="1"/>
</dbReference>
<dbReference type="InterPro" id="IPR017441">
    <property type="entry name" value="Protein_kinase_ATP_BS"/>
</dbReference>
<evidence type="ECO:0000256" key="5">
    <source>
        <dbReference type="ARBA" id="ARBA00022777"/>
    </source>
</evidence>
<dbReference type="PROSITE" id="PS50011">
    <property type="entry name" value="PROTEIN_KINASE_DOM"/>
    <property type="match status" value="1"/>
</dbReference>
<protein>
    <recommendedName>
        <fullName evidence="1">non-specific serine/threonine protein kinase</fullName>
        <ecNumber evidence="1">2.7.11.1</ecNumber>
    </recommendedName>
</protein>
<feature type="region of interest" description="Disordered" evidence="10">
    <location>
        <begin position="571"/>
        <end position="590"/>
    </location>
</feature>
<dbReference type="Pfam" id="PF00069">
    <property type="entry name" value="Pkinase"/>
    <property type="match status" value="1"/>
</dbReference>
<feature type="domain" description="PASTA" evidence="13">
    <location>
        <begin position="434"/>
        <end position="500"/>
    </location>
</feature>
<evidence type="ECO:0000256" key="7">
    <source>
        <dbReference type="ARBA" id="ARBA00047899"/>
    </source>
</evidence>
<feature type="domain" description="Protein kinase" evidence="12">
    <location>
        <begin position="16"/>
        <end position="274"/>
    </location>
</feature>
<keyword evidence="2" id="KW-0723">Serine/threonine-protein kinase</keyword>
<evidence type="ECO:0000259" key="12">
    <source>
        <dbReference type="PROSITE" id="PS50011"/>
    </source>
</evidence>
<feature type="domain" description="PASTA" evidence="13">
    <location>
        <begin position="501"/>
        <end position="569"/>
    </location>
</feature>
<comment type="catalytic activity">
    <reaction evidence="7">
        <text>L-threonyl-[protein] + ATP = O-phospho-L-threonyl-[protein] + ADP + H(+)</text>
        <dbReference type="Rhea" id="RHEA:46608"/>
        <dbReference type="Rhea" id="RHEA-COMP:11060"/>
        <dbReference type="Rhea" id="RHEA-COMP:11605"/>
        <dbReference type="ChEBI" id="CHEBI:15378"/>
        <dbReference type="ChEBI" id="CHEBI:30013"/>
        <dbReference type="ChEBI" id="CHEBI:30616"/>
        <dbReference type="ChEBI" id="CHEBI:61977"/>
        <dbReference type="ChEBI" id="CHEBI:456216"/>
        <dbReference type="EC" id="2.7.11.1"/>
    </reaction>
</comment>
<organism evidence="14 15">
    <name type="scientific">Fusibacter tunisiensis</name>
    <dbReference type="NCBI Taxonomy" id="1008308"/>
    <lineage>
        <taxon>Bacteria</taxon>
        <taxon>Bacillati</taxon>
        <taxon>Bacillota</taxon>
        <taxon>Clostridia</taxon>
        <taxon>Eubacteriales</taxon>
        <taxon>Eubacteriales Family XII. Incertae Sedis</taxon>
        <taxon>Fusibacter</taxon>
    </lineage>
</organism>
<evidence type="ECO:0000256" key="2">
    <source>
        <dbReference type="ARBA" id="ARBA00022527"/>
    </source>
</evidence>
<evidence type="ECO:0000256" key="3">
    <source>
        <dbReference type="ARBA" id="ARBA00022679"/>
    </source>
</evidence>
<evidence type="ECO:0000259" key="13">
    <source>
        <dbReference type="PROSITE" id="PS51178"/>
    </source>
</evidence>
<dbReference type="InterPro" id="IPR005543">
    <property type="entry name" value="PASTA_dom"/>
</dbReference>
<dbReference type="GO" id="GO:0004674">
    <property type="term" value="F:protein serine/threonine kinase activity"/>
    <property type="evidence" value="ECO:0007669"/>
    <property type="project" value="UniProtKB-EC"/>
</dbReference>
<evidence type="ECO:0000256" key="6">
    <source>
        <dbReference type="ARBA" id="ARBA00022840"/>
    </source>
</evidence>
<evidence type="ECO:0000256" key="9">
    <source>
        <dbReference type="PROSITE-ProRule" id="PRU10141"/>
    </source>
</evidence>
<dbReference type="PANTHER" id="PTHR43289">
    <property type="entry name" value="MITOGEN-ACTIVATED PROTEIN KINASE KINASE KINASE 20-RELATED"/>
    <property type="match status" value="1"/>
</dbReference>
<keyword evidence="6 9" id="KW-0067">ATP-binding</keyword>
<evidence type="ECO:0000313" key="14">
    <source>
        <dbReference type="EMBL" id="MBM7560541.1"/>
    </source>
</evidence>
<evidence type="ECO:0000313" key="15">
    <source>
        <dbReference type="Proteomes" id="UP000767854"/>
    </source>
</evidence>
<gene>
    <name evidence="14" type="ORF">JOC49_000050</name>
</gene>
<dbReference type="SMART" id="SM00220">
    <property type="entry name" value="S_TKc"/>
    <property type="match status" value="1"/>
</dbReference>
<dbReference type="Gene3D" id="3.30.10.20">
    <property type="match status" value="3"/>
</dbReference>
<sequence>MTRNGGSTGHILSNRYEILEVLGTGGMATVYKGKDLILNRLVAIKVLKTEYNSDAEFVNKFKKESQAAARMSHPNIVNIFDVGFSDDHHYIVMELVSGNTLKDYLDQMNGYMKEEAIINIVLQVASALSEAHSKEIIHRDIKSQNILVGENGSIKVADFGIARAATTSTLVNTREIIGSVHYASPEQARGGYVDARSDIYSTGIMMFEMATRRLPFEGESPVSIALMQIKDDLPDPRAYNPEISKGLSSIICKASEKSPSLRYQNMSEFIHDLKMLQRDKDFVAELGSAVSQETMVIPKVSDDTINMHKPVVRKKPVMETKLEDERLDEVKGVNKINMTLIILSALIMAILVFGIFAFGRFKAFFEVEEVSVPMVVGLHVDEAVTQITALGLVADATERRFNGDVELDHVISQNHESGDVLKEGNIVKLVISNGAVQGLVPNVKQQDLKEARIIIEGNGFEVGRVDYEFNDFPEGMVIEQSPKSGVRLGEGSVIDLVVSRGPEIKTYIVPSIIGNTIREAEITLNQLGLKLGSISYELSDAYDEGQIMAQEFLGEEVKQGTEIPVVVSNGPETLPIETSPDGTPIEGETTEGETTELNLTIPLNVDKFSDETETIRIEMLNQGVVTVIYENVHSKAEGPEIFIPAKVSGTGTAIISVYYGDVVGYEQEIEF</sequence>
<keyword evidence="15" id="KW-1185">Reference proteome</keyword>
<dbReference type="PANTHER" id="PTHR43289:SF34">
    <property type="entry name" value="SERINE_THREONINE-PROTEIN KINASE YBDM-RELATED"/>
    <property type="match status" value="1"/>
</dbReference>
<dbReference type="EC" id="2.7.11.1" evidence="1"/>
<dbReference type="Gene3D" id="3.30.200.20">
    <property type="entry name" value="Phosphorylase Kinase, domain 1"/>
    <property type="match status" value="1"/>
</dbReference>
<keyword evidence="5 14" id="KW-0418">Kinase</keyword>
<dbReference type="Proteomes" id="UP000767854">
    <property type="component" value="Unassembled WGS sequence"/>
</dbReference>
<dbReference type="Gene3D" id="1.10.510.10">
    <property type="entry name" value="Transferase(Phosphotransferase) domain 1"/>
    <property type="match status" value="1"/>
</dbReference>
<keyword evidence="11" id="KW-1133">Transmembrane helix</keyword>
<dbReference type="NCBIfam" id="NF033483">
    <property type="entry name" value="PknB_PASTA_kin"/>
    <property type="match status" value="1"/>
</dbReference>
<evidence type="ECO:0000256" key="11">
    <source>
        <dbReference type="SAM" id="Phobius"/>
    </source>
</evidence>
<proteinExistence type="predicted"/>
<dbReference type="RefSeq" id="WP_204661056.1">
    <property type="nucleotide sequence ID" value="NZ_JAFBDT010000001.1"/>
</dbReference>
<dbReference type="SMART" id="SM00740">
    <property type="entry name" value="PASTA"/>
    <property type="match status" value="3"/>
</dbReference>